<reference evidence="1" key="1">
    <citation type="journal article" date="2021" name="PeerJ">
        <title>Extensive microbial diversity within the chicken gut microbiome revealed by metagenomics and culture.</title>
        <authorList>
            <person name="Gilroy R."/>
            <person name="Ravi A."/>
            <person name="Getino M."/>
            <person name="Pursley I."/>
            <person name="Horton D.L."/>
            <person name="Alikhan N.F."/>
            <person name="Baker D."/>
            <person name="Gharbi K."/>
            <person name="Hall N."/>
            <person name="Watson M."/>
            <person name="Adriaenssens E.M."/>
            <person name="Foster-Nyarko E."/>
            <person name="Jarju S."/>
            <person name="Secka A."/>
            <person name="Antonio M."/>
            <person name="Oren A."/>
            <person name="Chaudhuri R.R."/>
            <person name="La Ragione R."/>
            <person name="Hildebrand F."/>
            <person name="Pallen M.J."/>
        </authorList>
    </citation>
    <scope>NUCLEOTIDE SEQUENCE</scope>
    <source>
        <strain evidence="1">CHK187-11901</strain>
    </source>
</reference>
<proteinExistence type="predicted"/>
<organism evidence="1 2">
    <name type="scientific">Candidatus Merdibacter merdavium</name>
    <dbReference type="NCBI Taxonomy" id="2838692"/>
    <lineage>
        <taxon>Bacteria</taxon>
        <taxon>Bacillati</taxon>
        <taxon>Bacillota</taxon>
        <taxon>Erysipelotrichia</taxon>
        <taxon>Erysipelotrichales</taxon>
        <taxon>Erysipelotrichaceae</taxon>
        <taxon>Merdibacter</taxon>
    </lineage>
</organism>
<dbReference type="InterPro" id="IPR011004">
    <property type="entry name" value="Trimer_LpxA-like_sf"/>
</dbReference>
<keyword evidence="1" id="KW-0012">Acyltransferase</keyword>
<dbReference type="EMBL" id="DWWM01000056">
    <property type="protein sequence ID" value="HJC37206.1"/>
    <property type="molecule type" value="Genomic_DNA"/>
</dbReference>
<dbReference type="InterPro" id="IPR001451">
    <property type="entry name" value="Hexapep"/>
</dbReference>
<dbReference type="Pfam" id="PF00132">
    <property type="entry name" value="Hexapep"/>
    <property type="match status" value="1"/>
</dbReference>
<name>A0A9D2NRC3_9FIRM</name>
<dbReference type="Gene3D" id="2.160.10.10">
    <property type="entry name" value="Hexapeptide repeat proteins"/>
    <property type="match status" value="1"/>
</dbReference>
<dbReference type="InterPro" id="IPR050179">
    <property type="entry name" value="Trans_hexapeptide_repeat"/>
</dbReference>
<reference evidence="1" key="2">
    <citation type="submission" date="2021-04" db="EMBL/GenBank/DDBJ databases">
        <authorList>
            <person name="Gilroy R."/>
        </authorList>
    </citation>
    <scope>NUCLEOTIDE SEQUENCE</scope>
    <source>
        <strain evidence="1">CHK187-11901</strain>
    </source>
</reference>
<gene>
    <name evidence="1" type="ORF">H9702_08795</name>
</gene>
<dbReference type="SUPFAM" id="SSF51161">
    <property type="entry name" value="Trimeric LpxA-like enzymes"/>
    <property type="match status" value="1"/>
</dbReference>
<comment type="caution">
    <text evidence="1">The sequence shown here is derived from an EMBL/GenBank/DDBJ whole genome shotgun (WGS) entry which is preliminary data.</text>
</comment>
<dbReference type="PANTHER" id="PTHR43300:SF11">
    <property type="entry name" value="ACETYLTRANSFERASE RV3034C-RELATED"/>
    <property type="match status" value="1"/>
</dbReference>
<dbReference type="AlphaFoldDB" id="A0A9D2NRC3"/>
<protein>
    <submittedName>
        <fullName evidence="1">Acyltransferase</fullName>
    </submittedName>
</protein>
<dbReference type="Proteomes" id="UP000823896">
    <property type="component" value="Unassembled WGS sequence"/>
</dbReference>
<dbReference type="CDD" id="cd04647">
    <property type="entry name" value="LbH_MAT_like"/>
    <property type="match status" value="1"/>
</dbReference>
<evidence type="ECO:0000313" key="1">
    <source>
        <dbReference type="EMBL" id="HJC37206.1"/>
    </source>
</evidence>
<sequence>MLIKDIYRKLRFGHKATSEDYVNYLRSLGMSIGEDVFFYAPLKTLVDTQYPWQISIGNHVKITQGVILLTHDYSWSVMKRVESDGQRGCILGASGNLTIGNNVFIGMNAIVLRGVTIGNDVIIGAGSVVAKDCESGWVYAGNPAKKIISIQDYLKKRQGAQLREAKELWVSYKNRYGKRPTREVFHEYFMLFESPESLDEKQIEKMKLCGNYEDSIDYMNNHKAPFCSFEEFALYCEEKGIDKNRVKMDECK</sequence>
<keyword evidence="1" id="KW-0808">Transferase</keyword>
<dbReference type="GO" id="GO:0016746">
    <property type="term" value="F:acyltransferase activity"/>
    <property type="evidence" value="ECO:0007669"/>
    <property type="project" value="UniProtKB-KW"/>
</dbReference>
<accession>A0A9D2NRC3</accession>
<dbReference type="PANTHER" id="PTHR43300">
    <property type="entry name" value="ACETYLTRANSFERASE"/>
    <property type="match status" value="1"/>
</dbReference>
<evidence type="ECO:0000313" key="2">
    <source>
        <dbReference type="Proteomes" id="UP000823896"/>
    </source>
</evidence>